<gene>
    <name evidence="1" type="ORF">N3K66_005929</name>
</gene>
<evidence type="ECO:0000313" key="2">
    <source>
        <dbReference type="Proteomes" id="UP001163324"/>
    </source>
</evidence>
<evidence type="ECO:0000313" key="1">
    <source>
        <dbReference type="EMBL" id="KAI9899468.1"/>
    </source>
</evidence>
<dbReference type="EMBL" id="CM047944">
    <property type="protein sequence ID" value="KAI9899468.1"/>
    <property type="molecule type" value="Genomic_DNA"/>
</dbReference>
<name>A0ACC0UZ91_9HYPO</name>
<sequence length="557" mass="62266">MSSVTSSDSFWARAFSYLFLDNDGRIWSSLGTLLLSYAFISHILTVYRWEYTNRFQKTHGDEGALPARYPSLVPYFGHALSLAWDSAAFLRRATSYDGRLTASRISLLGFEIYFFQDRSTVAKLWSQTTTLSRSDSVYMHAKRYLLGTIENYYSLRDRDDLQSLEGNELASATRRYVEVLKTKLEQKPFSGDWTHVNDLADFFEDVVGLSLSDSLHGSTMPQLHSEVVERVLGDEKGVGLSSRSIMSRIKPLAPWPHQIILNLLRRWHACAKRDSESSSTELGIAEYPQEKSLSTNGQYYDELERNGLGTLQRATGNTAPCAMLAALHIFRDPALLQRVRDEVDGFLAGKPLAEADPTQLAELPLLSSIYAETLRLHVKTSFAITSSNDGNDLHLGRWLLPRGHVGFVNAGISHLDESFWNSHGGEYPASTFWADRFLVNPSDEQSGPVAPHARDSEVLTMYADEETTKRSSSGFVFSLQGTEGSWFPYGGGSGICPGRFLDKNIMASTCAQLVKRYDIELLTDKVDMSTGRFGVGIEGPKKALPFRVRKRSPESQV</sequence>
<accession>A0ACC0UZ91</accession>
<reference evidence="1" key="1">
    <citation type="submission" date="2022-10" db="EMBL/GenBank/DDBJ databases">
        <title>Complete Genome of Trichothecium roseum strain YXFP-22015, a Plant Pathogen Isolated from Citrus.</title>
        <authorList>
            <person name="Wang Y."/>
            <person name="Zhu L."/>
        </authorList>
    </citation>
    <scope>NUCLEOTIDE SEQUENCE</scope>
    <source>
        <strain evidence="1">YXFP-22015</strain>
    </source>
</reference>
<protein>
    <submittedName>
        <fullName evidence="1">Uncharacterized protein</fullName>
    </submittedName>
</protein>
<keyword evidence="2" id="KW-1185">Reference proteome</keyword>
<organism evidence="1 2">
    <name type="scientific">Trichothecium roseum</name>
    <dbReference type="NCBI Taxonomy" id="47278"/>
    <lineage>
        <taxon>Eukaryota</taxon>
        <taxon>Fungi</taxon>
        <taxon>Dikarya</taxon>
        <taxon>Ascomycota</taxon>
        <taxon>Pezizomycotina</taxon>
        <taxon>Sordariomycetes</taxon>
        <taxon>Hypocreomycetidae</taxon>
        <taxon>Hypocreales</taxon>
        <taxon>Hypocreales incertae sedis</taxon>
        <taxon>Trichothecium</taxon>
    </lineage>
</organism>
<comment type="caution">
    <text evidence="1">The sequence shown here is derived from an EMBL/GenBank/DDBJ whole genome shotgun (WGS) entry which is preliminary data.</text>
</comment>
<dbReference type="Proteomes" id="UP001163324">
    <property type="component" value="Chromosome 5"/>
</dbReference>
<proteinExistence type="predicted"/>